<feature type="compositionally biased region" description="Polar residues" evidence="1">
    <location>
        <begin position="591"/>
        <end position="605"/>
    </location>
</feature>
<feature type="region of interest" description="Disordered" evidence="1">
    <location>
        <begin position="69"/>
        <end position="88"/>
    </location>
</feature>
<gene>
    <name evidence="3" type="ORF">AVEN_225705_1</name>
</gene>
<comment type="caution">
    <text evidence="3">The sequence shown here is derived from an EMBL/GenBank/DDBJ whole genome shotgun (WGS) entry which is preliminary data.</text>
</comment>
<sequence>MQVFGLFSIMLAVAAAQAPQYYRNPGFRNSATPLMPAASKERPYLSIPIVLMPDGQIVPKAQASYQYVSAAPAQPQQRNPKSRGPVMTGETADTYQVVVPPPPSFAQDQKQEKPSKNGVSGRTMVAAKEQRGYVQNPQQNYPPKYHHQNDRTQSASLVQFQNQRNPSGQQHVASNQQGGEAHRQNVANFLNFATHLGTEVLSHHRGGQKNLYFNQPPAAAADAHQGSHGMQKAQETYVMQAPPSQDQSNGFTYAQAQVQQSSAPQGQQVSQKANVAQHNMHNVPQMQYQSTPAPQPVQYVQASNVRQSNQGQAGNQNQATSVQQSMGSAVYFPGNQNNPSQITGHIQSSQQAGNQNYQLMQQGAPNVQLIPAKNYEPQTQIMYAPQPVIEMPSQGTNTQAIHPNYGMAVQSGPAYVVDGHQVSFANAGHVSPPTFQTQQNYQNSQQVPQSQVEQARSQNMYASHQNAQDAGSSYPANGNHQQHISSVQHGQQQINSQQPVRQSSPNSASNQNEHANQNGQPTYRNQPQTYAGHNAQSYETGAYTYASTQPTYSPTAQSNHAKYATPTPASSNYQEYQYEYSTEGHRDETKLPQQESASPNNGGQVIYASSSAKQINYTPSAQESGQSQNNPDQSSAYVSFPSSYKPESSQGDAVSSESTYAKQAQSGHSSEVQLRATSEDEDVETSYKVVYIPLDILKNILSNSVENQRVEKSS</sequence>
<keyword evidence="2" id="KW-0732">Signal</keyword>
<feature type="compositionally biased region" description="Polar residues" evidence="1">
    <location>
        <begin position="618"/>
        <end position="676"/>
    </location>
</feature>
<proteinExistence type="predicted"/>
<reference evidence="3 4" key="1">
    <citation type="journal article" date="2019" name="Sci. Rep.">
        <title>Orb-weaving spider Araneus ventricosus genome elucidates the spidroin gene catalogue.</title>
        <authorList>
            <person name="Kono N."/>
            <person name="Nakamura H."/>
            <person name="Ohtoshi R."/>
            <person name="Moran D.A.P."/>
            <person name="Shinohara A."/>
            <person name="Yoshida Y."/>
            <person name="Fujiwara M."/>
            <person name="Mori M."/>
            <person name="Tomita M."/>
            <person name="Arakawa K."/>
        </authorList>
    </citation>
    <scope>NUCLEOTIDE SEQUENCE [LARGE SCALE GENOMIC DNA]</scope>
</reference>
<feature type="chain" id="PRO_5021463550" evidence="2">
    <location>
        <begin position="17"/>
        <end position="714"/>
    </location>
</feature>
<dbReference type="OrthoDB" id="6429220at2759"/>
<evidence type="ECO:0000256" key="2">
    <source>
        <dbReference type="SAM" id="SignalP"/>
    </source>
</evidence>
<dbReference type="EMBL" id="BGPR01001043">
    <property type="protein sequence ID" value="GBM43814.1"/>
    <property type="molecule type" value="Genomic_DNA"/>
</dbReference>
<feature type="region of interest" description="Disordered" evidence="1">
    <location>
        <begin position="550"/>
        <end position="605"/>
    </location>
</feature>
<feature type="compositionally biased region" description="Polar residues" evidence="1">
    <location>
        <begin position="455"/>
        <end position="529"/>
    </location>
</feature>
<dbReference type="Proteomes" id="UP000499080">
    <property type="component" value="Unassembled WGS sequence"/>
</dbReference>
<name>A0A4Y2FVW7_ARAVE</name>
<feature type="compositionally biased region" description="Polar residues" evidence="1">
    <location>
        <begin position="550"/>
        <end position="560"/>
    </location>
</feature>
<feature type="compositionally biased region" description="Low complexity" evidence="1">
    <location>
        <begin position="436"/>
        <end position="454"/>
    </location>
</feature>
<accession>A0A4Y2FVW7</accession>
<evidence type="ECO:0000256" key="1">
    <source>
        <dbReference type="SAM" id="MobiDB-lite"/>
    </source>
</evidence>
<evidence type="ECO:0000313" key="3">
    <source>
        <dbReference type="EMBL" id="GBM43814.1"/>
    </source>
</evidence>
<feature type="region of interest" description="Disordered" evidence="1">
    <location>
        <begin position="618"/>
        <end position="685"/>
    </location>
</feature>
<feature type="signal peptide" evidence="2">
    <location>
        <begin position="1"/>
        <end position="16"/>
    </location>
</feature>
<evidence type="ECO:0000313" key="4">
    <source>
        <dbReference type="Proteomes" id="UP000499080"/>
    </source>
</evidence>
<feature type="region of interest" description="Disordered" evidence="1">
    <location>
        <begin position="427"/>
        <end position="529"/>
    </location>
</feature>
<organism evidence="3 4">
    <name type="scientific">Araneus ventricosus</name>
    <name type="common">Orbweaver spider</name>
    <name type="synonym">Epeira ventricosa</name>
    <dbReference type="NCBI Taxonomy" id="182803"/>
    <lineage>
        <taxon>Eukaryota</taxon>
        <taxon>Metazoa</taxon>
        <taxon>Ecdysozoa</taxon>
        <taxon>Arthropoda</taxon>
        <taxon>Chelicerata</taxon>
        <taxon>Arachnida</taxon>
        <taxon>Araneae</taxon>
        <taxon>Araneomorphae</taxon>
        <taxon>Entelegynae</taxon>
        <taxon>Araneoidea</taxon>
        <taxon>Araneidae</taxon>
        <taxon>Araneus</taxon>
    </lineage>
</organism>
<feature type="region of interest" description="Disordered" evidence="1">
    <location>
        <begin position="96"/>
        <end position="122"/>
    </location>
</feature>
<keyword evidence="4" id="KW-1185">Reference proteome</keyword>
<protein>
    <submittedName>
        <fullName evidence="3">Uncharacterized protein</fullName>
    </submittedName>
</protein>
<dbReference type="AlphaFoldDB" id="A0A4Y2FVW7"/>